<dbReference type="Proteomes" id="UP000199184">
    <property type="component" value="Unassembled WGS sequence"/>
</dbReference>
<keyword evidence="3 6" id="KW-0812">Transmembrane</keyword>
<dbReference type="RefSeq" id="WP_091955721.1">
    <property type="nucleotide sequence ID" value="NZ_FMAI01000003.1"/>
</dbReference>
<comment type="subcellular location">
    <subcellularLocation>
        <location evidence="1">Cell membrane</location>
        <topology evidence="1">Multi-pass membrane protein</topology>
    </subcellularLocation>
</comment>
<evidence type="ECO:0000256" key="5">
    <source>
        <dbReference type="ARBA" id="ARBA00023136"/>
    </source>
</evidence>
<gene>
    <name evidence="7" type="ORF">GA0061098_1003150</name>
</gene>
<organism evidence="7 8">
    <name type="scientific">Bradyrhizobium shewense</name>
    <dbReference type="NCBI Taxonomy" id="1761772"/>
    <lineage>
        <taxon>Bacteria</taxon>
        <taxon>Pseudomonadati</taxon>
        <taxon>Pseudomonadota</taxon>
        <taxon>Alphaproteobacteria</taxon>
        <taxon>Hyphomicrobiales</taxon>
        <taxon>Nitrobacteraceae</taxon>
        <taxon>Bradyrhizobium</taxon>
    </lineage>
</organism>
<dbReference type="Pfam" id="PF06146">
    <property type="entry name" value="PsiE"/>
    <property type="match status" value="1"/>
</dbReference>
<evidence type="ECO:0000256" key="3">
    <source>
        <dbReference type="ARBA" id="ARBA00022692"/>
    </source>
</evidence>
<dbReference type="GO" id="GO:0005886">
    <property type="term" value="C:plasma membrane"/>
    <property type="evidence" value="ECO:0007669"/>
    <property type="project" value="UniProtKB-SubCell"/>
</dbReference>
<evidence type="ECO:0000313" key="7">
    <source>
        <dbReference type="EMBL" id="SCB21855.1"/>
    </source>
</evidence>
<feature type="transmembrane region" description="Helical" evidence="6">
    <location>
        <begin position="104"/>
        <end position="122"/>
    </location>
</feature>
<evidence type="ECO:0000256" key="4">
    <source>
        <dbReference type="ARBA" id="ARBA00022989"/>
    </source>
</evidence>
<protein>
    <submittedName>
        <fullName evidence="7">Uncharacterized membrane protein, DUF373 family</fullName>
    </submittedName>
</protein>
<dbReference type="EMBL" id="FMAI01000003">
    <property type="protein sequence ID" value="SCB21855.1"/>
    <property type="molecule type" value="Genomic_DNA"/>
</dbReference>
<proteinExistence type="predicted"/>
<evidence type="ECO:0000256" key="2">
    <source>
        <dbReference type="ARBA" id="ARBA00022475"/>
    </source>
</evidence>
<feature type="transmembrane region" description="Helical" evidence="6">
    <location>
        <begin position="128"/>
        <end position="146"/>
    </location>
</feature>
<keyword evidence="8" id="KW-1185">Reference proteome</keyword>
<sequence length="170" mass="19296">MSLREVFAAARAEWTLMTFYQRFEHLVILVLTGLIAIVVVFAVWNLTLKILISILLTSSFDPTDYSIFQAIFGTILTVIIALEFKRSLLVVAERREGVVQVRTVILIALLAIVRKMIIIDLASTDATHLFALAVSILALGGVYWLVRDQDRREDIYQRERNRPLPPRAQG</sequence>
<keyword evidence="2" id="KW-1003">Cell membrane</keyword>
<feature type="transmembrane region" description="Helical" evidence="6">
    <location>
        <begin position="66"/>
        <end position="84"/>
    </location>
</feature>
<evidence type="ECO:0000256" key="1">
    <source>
        <dbReference type="ARBA" id="ARBA00004651"/>
    </source>
</evidence>
<keyword evidence="5 6" id="KW-0472">Membrane</keyword>
<evidence type="ECO:0000313" key="8">
    <source>
        <dbReference type="Proteomes" id="UP000199184"/>
    </source>
</evidence>
<name>A0A1C3V2E5_9BRAD</name>
<accession>A0A1C3V2E5</accession>
<evidence type="ECO:0000256" key="6">
    <source>
        <dbReference type="SAM" id="Phobius"/>
    </source>
</evidence>
<feature type="transmembrane region" description="Helical" evidence="6">
    <location>
        <begin position="26"/>
        <end position="46"/>
    </location>
</feature>
<dbReference type="InterPro" id="IPR020948">
    <property type="entry name" value="P_starv_induced_PsiE-like"/>
</dbReference>
<dbReference type="AlphaFoldDB" id="A0A1C3V2E5"/>
<keyword evidence="4 6" id="KW-1133">Transmembrane helix</keyword>
<reference evidence="8" key="1">
    <citation type="submission" date="2016-08" db="EMBL/GenBank/DDBJ databases">
        <authorList>
            <person name="Varghese N."/>
            <person name="Submissions Spin"/>
        </authorList>
    </citation>
    <scope>NUCLEOTIDE SEQUENCE [LARGE SCALE GENOMIC DNA]</scope>
    <source>
        <strain evidence="8">ERR11</strain>
    </source>
</reference>